<reference evidence="2 3" key="1">
    <citation type="submission" date="2024-11" db="EMBL/GenBank/DDBJ databases">
        <title>Chromosome-level genome assembly of Eucalyptus globulus Labill. provides insights into its genome evolution.</title>
        <authorList>
            <person name="Li X."/>
        </authorList>
    </citation>
    <scope>NUCLEOTIDE SEQUENCE [LARGE SCALE GENOMIC DNA]</scope>
    <source>
        <strain evidence="2">CL2024</strain>
        <tissue evidence="2">Fresh tender leaves</tissue>
    </source>
</reference>
<protein>
    <submittedName>
        <fullName evidence="2">Uncharacterized protein</fullName>
    </submittedName>
</protein>
<dbReference type="AlphaFoldDB" id="A0ABD3JSU7"/>
<name>A0ABD3JSU7_EUCGL</name>
<proteinExistence type="predicted"/>
<feature type="region of interest" description="Disordered" evidence="1">
    <location>
        <begin position="1"/>
        <end position="42"/>
    </location>
</feature>
<evidence type="ECO:0000313" key="3">
    <source>
        <dbReference type="Proteomes" id="UP001634007"/>
    </source>
</evidence>
<comment type="caution">
    <text evidence="2">The sequence shown here is derived from an EMBL/GenBank/DDBJ whole genome shotgun (WGS) entry which is preliminary data.</text>
</comment>
<organism evidence="2 3">
    <name type="scientific">Eucalyptus globulus</name>
    <name type="common">Tasmanian blue gum</name>
    <dbReference type="NCBI Taxonomy" id="34317"/>
    <lineage>
        <taxon>Eukaryota</taxon>
        <taxon>Viridiplantae</taxon>
        <taxon>Streptophyta</taxon>
        <taxon>Embryophyta</taxon>
        <taxon>Tracheophyta</taxon>
        <taxon>Spermatophyta</taxon>
        <taxon>Magnoliopsida</taxon>
        <taxon>eudicotyledons</taxon>
        <taxon>Gunneridae</taxon>
        <taxon>Pentapetalae</taxon>
        <taxon>rosids</taxon>
        <taxon>malvids</taxon>
        <taxon>Myrtales</taxon>
        <taxon>Myrtaceae</taxon>
        <taxon>Myrtoideae</taxon>
        <taxon>Eucalypteae</taxon>
        <taxon>Eucalyptus</taxon>
    </lineage>
</organism>
<evidence type="ECO:0000313" key="2">
    <source>
        <dbReference type="EMBL" id="KAL3730083.1"/>
    </source>
</evidence>
<dbReference type="Proteomes" id="UP001634007">
    <property type="component" value="Unassembled WGS sequence"/>
</dbReference>
<feature type="compositionally biased region" description="Basic and acidic residues" evidence="1">
    <location>
        <begin position="24"/>
        <end position="42"/>
    </location>
</feature>
<accession>A0ABD3JSU7</accession>
<gene>
    <name evidence="2" type="ORF">ACJRO7_027135</name>
</gene>
<sequence>MKGPTFTPSFWQNDPTGGICPPRRGRDREKEKREETTITRPKDDIAKAMELPQEGEQSVEEFCEEDKREGLIKDRRGIHQELWSNFSIMGQISPDKVALA</sequence>
<feature type="compositionally biased region" description="Polar residues" evidence="1">
    <location>
        <begin position="1"/>
        <end position="15"/>
    </location>
</feature>
<dbReference type="EMBL" id="JBJKBG010000007">
    <property type="protein sequence ID" value="KAL3730083.1"/>
    <property type="molecule type" value="Genomic_DNA"/>
</dbReference>
<keyword evidence="3" id="KW-1185">Reference proteome</keyword>
<evidence type="ECO:0000256" key="1">
    <source>
        <dbReference type="SAM" id="MobiDB-lite"/>
    </source>
</evidence>